<feature type="active site" description="Proton donor" evidence="4">
    <location>
        <position position="227"/>
    </location>
</feature>
<accession>A0ABW9XN60</accession>
<keyword evidence="3 4" id="KW-0326">Glycosidase</keyword>
<dbReference type="InterPro" id="IPR013783">
    <property type="entry name" value="Ig-like_fold"/>
</dbReference>
<dbReference type="Gene3D" id="3.20.20.80">
    <property type="entry name" value="Glycosidases"/>
    <property type="match status" value="1"/>
</dbReference>
<reference evidence="6 7" key="1">
    <citation type="submission" date="2020-01" db="EMBL/GenBank/DDBJ databases">
        <title>Paenibacillus soybeanensis sp. nov. isolated from the nodules of soybean (Glycine max(L.) Merr).</title>
        <authorList>
            <person name="Wang H."/>
        </authorList>
    </citation>
    <scope>NUCLEOTIDE SEQUENCE [LARGE SCALE GENOMIC DNA]</scope>
    <source>
        <strain evidence="6 7">T1</strain>
    </source>
</reference>
<protein>
    <recommendedName>
        <fullName evidence="5">GH26 domain-containing protein</fullName>
    </recommendedName>
</protein>
<feature type="domain" description="GH26" evidence="5">
    <location>
        <begin position="101"/>
        <end position="414"/>
    </location>
</feature>
<evidence type="ECO:0000256" key="3">
    <source>
        <dbReference type="ARBA" id="ARBA00023295"/>
    </source>
</evidence>
<name>A0ABW9XN60_9BACL</name>
<keyword evidence="2 4" id="KW-0378">Hydrolase</keyword>
<proteinExistence type="inferred from homology"/>
<evidence type="ECO:0000256" key="1">
    <source>
        <dbReference type="ARBA" id="ARBA00007754"/>
    </source>
</evidence>
<dbReference type="PROSITE" id="PS51764">
    <property type="entry name" value="GH26"/>
    <property type="match status" value="1"/>
</dbReference>
<dbReference type="Gene3D" id="2.60.40.10">
    <property type="entry name" value="Immunoglobulins"/>
    <property type="match status" value="1"/>
</dbReference>
<dbReference type="Pfam" id="PF02156">
    <property type="entry name" value="Glyco_hydro_26"/>
    <property type="match status" value="1"/>
</dbReference>
<evidence type="ECO:0000313" key="7">
    <source>
        <dbReference type="Proteomes" id="UP000665561"/>
    </source>
</evidence>
<dbReference type="PANTHER" id="PTHR40079">
    <property type="entry name" value="MANNAN ENDO-1,4-BETA-MANNOSIDASE E-RELATED"/>
    <property type="match status" value="1"/>
</dbReference>
<gene>
    <name evidence="6" type="ORF">GT019_08750</name>
</gene>
<dbReference type="SUPFAM" id="SSF51445">
    <property type="entry name" value="(Trans)glycosidases"/>
    <property type="match status" value="1"/>
</dbReference>
<comment type="similarity">
    <text evidence="1 4">Belongs to the glycosyl hydrolase 26 family.</text>
</comment>
<evidence type="ECO:0000313" key="6">
    <source>
        <dbReference type="EMBL" id="NBD23958.1"/>
    </source>
</evidence>
<comment type="caution">
    <text evidence="6">The sequence shown here is derived from an EMBL/GenBank/DDBJ whole genome shotgun (WGS) entry which is preliminary data.</text>
</comment>
<feature type="active site" description="Nucleophile" evidence="4">
    <location>
        <position position="334"/>
    </location>
</feature>
<dbReference type="InterPro" id="IPR022790">
    <property type="entry name" value="GH26_dom"/>
</dbReference>
<evidence type="ECO:0000259" key="5">
    <source>
        <dbReference type="PROSITE" id="PS51764"/>
    </source>
</evidence>
<dbReference type="PANTHER" id="PTHR40079:SF4">
    <property type="entry name" value="GH26 DOMAIN-CONTAINING PROTEIN-RELATED"/>
    <property type="match status" value="1"/>
</dbReference>
<keyword evidence="7" id="KW-1185">Reference proteome</keyword>
<dbReference type="InterPro" id="IPR000805">
    <property type="entry name" value="Glyco_hydro_26"/>
</dbReference>
<sequence length="507" mass="56172">MDAWGAYKQAQKLDGQGKYAEAIAKYKQIAPEFVKQRQYGNAAGMYRRIGDDYAKLQQYDNAVAGWELEAKYSGLAGQTQISIAAKRRADMLRSKASLFVETTAGAVGGANAHGAKFEPKNGALLGAYAELDPAVHNPKTANPFYTDRFPALTGKKHAAYLLYFTYGQPFSSIKSHVDHARAAGTAIELGLQPLKGLGEVKDDAYLHQLARDIEASGVQVFLRFANEMNGDWVIWHTKDPNEYIAKFRLVAKVFHREAPNSVAMVWAPDRLPEYNIQDYYPGDDAVDWVGVSLYSIFDPSLDPLGQGEDRSSHLEKFDNIYKLYAARKPVFVSEGGVSYMYPEKKQDKTDWAVYKMNEFYATLPMLYPKVKAVFWFDSNHDASARIKNYMLSANPKLLAGYKQSVSSPFYLSSFGDESPIAYKPASAASPVPASPQRVSAYVKTWSPTLAKVTYAIGGRTVATAASPPWTAQIDFAPYGGKKIEVDVRAYDGRNKLVTTQKVPVSVK</sequence>
<dbReference type="InterPro" id="IPR017853">
    <property type="entry name" value="GH"/>
</dbReference>
<organism evidence="6 7">
    <name type="scientific">Paenibacillus glycinis</name>
    <dbReference type="NCBI Taxonomy" id="2697035"/>
    <lineage>
        <taxon>Bacteria</taxon>
        <taxon>Bacillati</taxon>
        <taxon>Bacillota</taxon>
        <taxon>Bacilli</taxon>
        <taxon>Bacillales</taxon>
        <taxon>Paenibacillaceae</taxon>
        <taxon>Paenibacillus</taxon>
    </lineage>
</organism>
<dbReference type="Proteomes" id="UP000665561">
    <property type="component" value="Unassembled WGS sequence"/>
</dbReference>
<dbReference type="EMBL" id="JAAAMV010000003">
    <property type="protein sequence ID" value="NBD23958.1"/>
    <property type="molecule type" value="Genomic_DNA"/>
</dbReference>
<evidence type="ECO:0000256" key="4">
    <source>
        <dbReference type="PROSITE-ProRule" id="PRU01100"/>
    </source>
</evidence>
<evidence type="ECO:0000256" key="2">
    <source>
        <dbReference type="ARBA" id="ARBA00022801"/>
    </source>
</evidence>